<dbReference type="PANTHER" id="PTHR28244:SF1">
    <property type="entry name" value="RNA POLYMERASE I-SPECIFIC TRANSCRIPTION INITIATION FACTOR RRN11"/>
    <property type="match status" value="1"/>
</dbReference>
<dbReference type="GO" id="GO:0017025">
    <property type="term" value="F:TBP-class protein binding"/>
    <property type="evidence" value="ECO:0007669"/>
    <property type="project" value="TreeGrafter"/>
</dbReference>
<feature type="region of interest" description="Disordered" evidence="1">
    <location>
        <begin position="22"/>
        <end position="60"/>
    </location>
</feature>
<dbReference type="Pfam" id="PF04090">
    <property type="entry name" value="Rrn11"/>
    <property type="match status" value="1"/>
</dbReference>
<protein>
    <submittedName>
        <fullName evidence="2">Uncharacterized protein</fullName>
    </submittedName>
</protein>
<evidence type="ECO:0000256" key="1">
    <source>
        <dbReference type="SAM" id="MobiDB-lite"/>
    </source>
</evidence>
<dbReference type="OrthoDB" id="2159786at2759"/>
<dbReference type="GO" id="GO:0001181">
    <property type="term" value="F:RNA polymerase I general transcription initiation factor activity"/>
    <property type="evidence" value="ECO:0007669"/>
    <property type="project" value="InterPro"/>
</dbReference>
<feature type="compositionally biased region" description="Low complexity" evidence="1">
    <location>
        <begin position="50"/>
        <end position="59"/>
    </location>
</feature>
<dbReference type="GO" id="GO:0001164">
    <property type="term" value="F:RNA polymerase I core promoter sequence-specific DNA binding"/>
    <property type="evidence" value="ECO:0007669"/>
    <property type="project" value="InterPro"/>
</dbReference>
<dbReference type="InParanoid" id="A0A4S2N7D1"/>
<accession>A0A4S2N7D1</accession>
<feature type="region of interest" description="Disordered" evidence="1">
    <location>
        <begin position="318"/>
        <end position="342"/>
    </location>
</feature>
<sequence length="394" mass="45307">MSQPYDPHSYFATPLWPRAAFLGNRPKKHAQSSSSCSSSNSDGAEHSSSESESPLSLEELNPHPRLDRLHKRETAILSSHQLTALPREYPGLRKKHFAVLTTVLYKCLLEHDWARAKRAFGLLIRGQDIDIRCIWGVGLDILLRVGEKENGEVDARSAIEYLERLVLFFPYRARLHSHHPWLVNPSDREEEEEEVKETGKKKRKTGKAGEGKRKKGKEKKKKKKEWMPPYTSAVEFNPHLFSLLIEFSKEVDPERIPEGGDYGSYAASEDTSPEKIKARLEELTLTPPWDSMAVLQLLKGMVCLWLVDVEKQRAVARARRQQDEDEESDGETNEKVELDEETKQRIEEVRAEAKEIFMGIRGKGEKLPDGIEWWLTHYDDVEDEDDYNDVEMEG</sequence>
<keyword evidence="3" id="KW-1185">Reference proteome</keyword>
<feature type="compositionally biased region" description="Basic and acidic residues" evidence="1">
    <location>
        <begin position="332"/>
        <end position="342"/>
    </location>
</feature>
<name>A0A4S2N7D1_9PEZI</name>
<gene>
    <name evidence="2" type="ORF">EX30DRAFT_392431</name>
</gene>
<dbReference type="GO" id="GO:0042790">
    <property type="term" value="P:nucleolar large rRNA transcription by RNA polymerase I"/>
    <property type="evidence" value="ECO:0007669"/>
    <property type="project" value="TreeGrafter"/>
</dbReference>
<dbReference type="STRING" id="341454.A0A4S2N7D1"/>
<feature type="compositionally biased region" description="Basic residues" evidence="1">
    <location>
        <begin position="199"/>
        <end position="224"/>
    </location>
</feature>
<dbReference type="GO" id="GO:0070860">
    <property type="term" value="C:RNA polymerase I core factor complex"/>
    <property type="evidence" value="ECO:0007669"/>
    <property type="project" value="TreeGrafter"/>
</dbReference>
<organism evidence="2 3">
    <name type="scientific">Ascodesmis nigricans</name>
    <dbReference type="NCBI Taxonomy" id="341454"/>
    <lineage>
        <taxon>Eukaryota</taxon>
        <taxon>Fungi</taxon>
        <taxon>Dikarya</taxon>
        <taxon>Ascomycota</taxon>
        <taxon>Pezizomycotina</taxon>
        <taxon>Pezizomycetes</taxon>
        <taxon>Pezizales</taxon>
        <taxon>Ascodesmidaceae</taxon>
        <taxon>Ascodesmis</taxon>
    </lineage>
</organism>
<evidence type="ECO:0000313" key="2">
    <source>
        <dbReference type="EMBL" id="TGZ85044.1"/>
    </source>
</evidence>
<feature type="region of interest" description="Disordered" evidence="1">
    <location>
        <begin position="185"/>
        <end position="226"/>
    </location>
</feature>
<dbReference type="EMBL" id="ML220112">
    <property type="protein sequence ID" value="TGZ85044.1"/>
    <property type="molecule type" value="Genomic_DNA"/>
</dbReference>
<dbReference type="InterPro" id="IPR007224">
    <property type="entry name" value="TIF_Rrn11"/>
</dbReference>
<dbReference type="Proteomes" id="UP000298138">
    <property type="component" value="Unassembled WGS sequence"/>
</dbReference>
<dbReference type="AlphaFoldDB" id="A0A4S2N7D1"/>
<dbReference type="PANTHER" id="PTHR28244">
    <property type="entry name" value="RNA POLYMERASE I-SPECIFIC TRANSCRIPTION INITIATION FACTOR RRN11"/>
    <property type="match status" value="1"/>
</dbReference>
<reference evidence="2 3" key="1">
    <citation type="submission" date="2019-04" db="EMBL/GenBank/DDBJ databases">
        <title>Comparative genomics and transcriptomics to analyze fruiting body development in filamentous ascomycetes.</title>
        <authorList>
            <consortium name="DOE Joint Genome Institute"/>
            <person name="Lutkenhaus R."/>
            <person name="Traeger S."/>
            <person name="Breuer J."/>
            <person name="Kuo A."/>
            <person name="Lipzen A."/>
            <person name="Pangilinan J."/>
            <person name="Dilworth D."/>
            <person name="Sandor L."/>
            <person name="Poggeler S."/>
            <person name="Barry K."/>
            <person name="Grigoriev I.V."/>
            <person name="Nowrousian M."/>
        </authorList>
    </citation>
    <scope>NUCLEOTIDE SEQUENCE [LARGE SCALE GENOMIC DNA]</scope>
    <source>
        <strain evidence="2 3">CBS 389.68</strain>
    </source>
</reference>
<feature type="compositionally biased region" description="Low complexity" evidence="1">
    <location>
        <begin position="32"/>
        <end position="42"/>
    </location>
</feature>
<proteinExistence type="predicted"/>
<evidence type="ECO:0000313" key="3">
    <source>
        <dbReference type="Proteomes" id="UP000298138"/>
    </source>
</evidence>
<dbReference type="InterPro" id="IPR053029">
    <property type="entry name" value="RNA_pol_I-specific_init_factor"/>
</dbReference>